<evidence type="ECO:0000256" key="4">
    <source>
        <dbReference type="ARBA" id="ARBA00023136"/>
    </source>
</evidence>
<evidence type="ECO:0000256" key="1">
    <source>
        <dbReference type="ARBA" id="ARBA00004442"/>
    </source>
</evidence>
<gene>
    <name evidence="8" type="ORF">DVR12_20735</name>
</gene>
<keyword evidence="4" id="KW-0472">Membrane</keyword>
<evidence type="ECO:0000313" key="9">
    <source>
        <dbReference type="Proteomes" id="UP000260644"/>
    </source>
</evidence>
<dbReference type="Gene3D" id="1.25.40.390">
    <property type="match status" value="1"/>
</dbReference>
<sequence length="577" mass="66006">MKKTILPLLMVLFCACNKDLNLKPFDKLSPDNAFNTEADLQLYANSFYNMLPSGNDIIRGDVMSDYIAGKDVNSYIRKNAYTSVNSNGWSWSDLRNVNYFLEHFGQAKITDEARKHYEGLARFFRAYFYFEKVKRFGDVPFYSTTLNIGNAALYKPRDKRTMVMDSVLADLNFACTNIRDKKDNTASTITRAVALAFKSRVCLFEGTLRKYRSDLSLPDATKWLQEAANAAEAVRKGGQYGLNMAGDSATWYRNLFISEAANSTEVLLAYVGSKSLRVFNDANWFYTSATYGNRISLTKTFTDTYLNADGSRFTDQQQFDTIHFDVEVKGRDKRLQQTIRMGNYSRDGVIAPPDFTYTYTGYQPLKYTLDSKATDGVAENWNSIPIIRYAEVLLNEAEAKAELGIFNTEDWSKTIKLLRQRAGIKQTDYPTTVDAYLQKEYFPKIADPVILEIRRERAIELVLEGFRFYDLIRWNVGSLMEKSYVGIYVPAMDQLIDLNGDNKPDVAFVKQMPASKVNGVYYFLIDGDQTKLSGGTKGNIIWLDNIDREWKEYKYIYPIPYNETVLNPALGQNDGWK</sequence>
<dbReference type="GO" id="GO:0009279">
    <property type="term" value="C:cell outer membrane"/>
    <property type="evidence" value="ECO:0007669"/>
    <property type="project" value="UniProtKB-SubCell"/>
</dbReference>
<dbReference type="InterPro" id="IPR012944">
    <property type="entry name" value="SusD_RagB_dom"/>
</dbReference>
<keyword evidence="3" id="KW-0732">Signal</keyword>
<organism evidence="8 9">
    <name type="scientific">Chitinophaga silvatica</name>
    <dbReference type="NCBI Taxonomy" id="2282649"/>
    <lineage>
        <taxon>Bacteria</taxon>
        <taxon>Pseudomonadati</taxon>
        <taxon>Bacteroidota</taxon>
        <taxon>Chitinophagia</taxon>
        <taxon>Chitinophagales</taxon>
        <taxon>Chitinophagaceae</taxon>
        <taxon>Chitinophaga</taxon>
    </lineage>
</organism>
<dbReference type="Pfam" id="PF07980">
    <property type="entry name" value="SusD_RagB"/>
    <property type="match status" value="1"/>
</dbReference>
<evidence type="ECO:0000259" key="7">
    <source>
        <dbReference type="Pfam" id="PF14322"/>
    </source>
</evidence>
<dbReference type="EMBL" id="QPMM01000011">
    <property type="protein sequence ID" value="RFS20145.1"/>
    <property type="molecule type" value="Genomic_DNA"/>
</dbReference>
<comment type="subcellular location">
    <subcellularLocation>
        <location evidence="1">Cell outer membrane</location>
    </subcellularLocation>
</comment>
<dbReference type="Pfam" id="PF14322">
    <property type="entry name" value="SusD-like_3"/>
    <property type="match status" value="1"/>
</dbReference>
<evidence type="ECO:0000256" key="5">
    <source>
        <dbReference type="ARBA" id="ARBA00023237"/>
    </source>
</evidence>
<dbReference type="AlphaFoldDB" id="A0A3E1Y5Z5"/>
<keyword evidence="9" id="KW-1185">Reference proteome</keyword>
<dbReference type="InterPro" id="IPR033985">
    <property type="entry name" value="SusD-like_N"/>
</dbReference>
<evidence type="ECO:0000256" key="3">
    <source>
        <dbReference type="ARBA" id="ARBA00022729"/>
    </source>
</evidence>
<evidence type="ECO:0000256" key="2">
    <source>
        <dbReference type="ARBA" id="ARBA00006275"/>
    </source>
</evidence>
<comment type="similarity">
    <text evidence="2">Belongs to the SusD family.</text>
</comment>
<dbReference type="RefSeq" id="WP_116977707.1">
    <property type="nucleotide sequence ID" value="NZ_QPMM01000011.1"/>
</dbReference>
<dbReference type="Proteomes" id="UP000260644">
    <property type="component" value="Unassembled WGS sequence"/>
</dbReference>
<feature type="domain" description="RagB/SusD" evidence="6">
    <location>
        <begin position="292"/>
        <end position="576"/>
    </location>
</feature>
<dbReference type="InterPro" id="IPR011990">
    <property type="entry name" value="TPR-like_helical_dom_sf"/>
</dbReference>
<name>A0A3E1Y5Z5_9BACT</name>
<proteinExistence type="inferred from homology"/>
<reference evidence="8 9" key="1">
    <citation type="submission" date="2018-07" db="EMBL/GenBank/DDBJ databases">
        <title>Chitinophaga K2CV101002-2 sp. nov., isolated from a monsoon evergreen broad-leaved forest soil.</title>
        <authorList>
            <person name="Lv Y."/>
        </authorList>
    </citation>
    <scope>NUCLEOTIDE SEQUENCE [LARGE SCALE GENOMIC DNA]</scope>
    <source>
        <strain evidence="8 9">GDMCC 1.1288</strain>
    </source>
</reference>
<evidence type="ECO:0000259" key="6">
    <source>
        <dbReference type="Pfam" id="PF07980"/>
    </source>
</evidence>
<comment type="caution">
    <text evidence="8">The sequence shown here is derived from an EMBL/GenBank/DDBJ whole genome shotgun (WGS) entry which is preliminary data.</text>
</comment>
<evidence type="ECO:0000313" key="8">
    <source>
        <dbReference type="EMBL" id="RFS20145.1"/>
    </source>
</evidence>
<feature type="domain" description="SusD-like N-terminal" evidence="7">
    <location>
        <begin position="71"/>
        <end position="203"/>
    </location>
</feature>
<dbReference type="SUPFAM" id="SSF48452">
    <property type="entry name" value="TPR-like"/>
    <property type="match status" value="1"/>
</dbReference>
<accession>A0A3E1Y5Z5</accession>
<dbReference type="OrthoDB" id="5694214at2"/>
<protein>
    <submittedName>
        <fullName evidence="8">RagB/SusD family nutrient uptake outer membrane protein</fullName>
    </submittedName>
</protein>
<dbReference type="PROSITE" id="PS51257">
    <property type="entry name" value="PROKAR_LIPOPROTEIN"/>
    <property type="match status" value="1"/>
</dbReference>
<keyword evidence="5" id="KW-0998">Cell outer membrane</keyword>